<dbReference type="PANTHER" id="PTHR10622:SF10">
    <property type="entry name" value="HET DOMAIN-CONTAINING PROTEIN"/>
    <property type="match status" value="1"/>
</dbReference>
<dbReference type="AlphaFoldDB" id="A0A6A6T7J9"/>
<dbReference type="Pfam" id="PF06985">
    <property type="entry name" value="HET"/>
    <property type="match status" value="1"/>
</dbReference>
<dbReference type="InterPro" id="IPR010730">
    <property type="entry name" value="HET"/>
</dbReference>
<keyword evidence="4" id="KW-1185">Reference proteome</keyword>
<proteinExistence type="predicted"/>
<evidence type="ECO:0000313" key="3">
    <source>
        <dbReference type="EMBL" id="KAF2655277.1"/>
    </source>
</evidence>
<evidence type="ECO:0000313" key="4">
    <source>
        <dbReference type="Proteomes" id="UP000799324"/>
    </source>
</evidence>
<feature type="domain" description="Heterokaryon incompatibility" evidence="2">
    <location>
        <begin position="72"/>
        <end position="156"/>
    </location>
</feature>
<reference evidence="3" key="1">
    <citation type="journal article" date="2020" name="Stud. Mycol.">
        <title>101 Dothideomycetes genomes: a test case for predicting lifestyles and emergence of pathogens.</title>
        <authorList>
            <person name="Haridas S."/>
            <person name="Albert R."/>
            <person name="Binder M."/>
            <person name="Bloem J."/>
            <person name="Labutti K."/>
            <person name="Salamov A."/>
            <person name="Andreopoulos B."/>
            <person name="Baker S."/>
            <person name="Barry K."/>
            <person name="Bills G."/>
            <person name="Bluhm B."/>
            <person name="Cannon C."/>
            <person name="Castanera R."/>
            <person name="Culley D."/>
            <person name="Daum C."/>
            <person name="Ezra D."/>
            <person name="Gonzalez J."/>
            <person name="Henrissat B."/>
            <person name="Kuo A."/>
            <person name="Liang C."/>
            <person name="Lipzen A."/>
            <person name="Lutzoni F."/>
            <person name="Magnuson J."/>
            <person name="Mondo S."/>
            <person name="Nolan M."/>
            <person name="Ohm R."/>
            <person name="Pangilinan J."/>
            <person name="Park H.-J."/>
            <person name="Ramirez L."/>
            <person name="Alfaro M."/>
            <person name="Sun H."/>
            <person name="Tritt A."/>
            <person name="Yoshinaga Y."/>
            <person name="Zwiers L.-H."/>
            <person name="Turgeon B."/>
            <person name="Goodwin S."/>
            <person name="Spatafora J."/>
            <person name="Crous P."/>
            <person name="Grigoriev I."/>
        </authorList>
    </citation>
    <scope>NUCLEOTIDE SEQUENCE</scope>
    <source>
        <strain evidence="3">CBS 122681</strain>
    </source>
</reference>
<dbReference type="OrthoDB" id="674604at2759"/>
<accession>A0A6A6T7J9</accession>
<feature type="region of interest" description="Disordered" evidence="1">
    <location>
        <begin position="215"/>
        <end position="237"/>
    </location>
</feature>
<sequence length="237" mass="27634">MSSGSRYGYEWRHPRHSANLKRQSRFESMRLNINPRTTLAVSNPWSIGTMKMYLLDTTTLRLEHFVSNIPYYVILSHTWGEGEVTFDDIHKEYARDMPGYDKVRRCCQQAVADGFKYAWIDTCCIDKRSSAELSEAINSMYRYYNEAETCYAYLSDFKVAPRHSPYQAPLSFEESCWFRRGWTLQELVAPKAVEFYASDVQGNWRMIGTKHFAAGSHRTSDEHRQGLSPRYKKGEKG</sequence>
<dbReference type="Proteomes" id="UP000799324">
    <property type="component" value="Unassembled WGS sequence"/>
</dbReference>
<evidence type="ECO:0000259" key="2">
    <source>
        <dbReference type="Pfam" id="PF06985"/>
    </source>
</evidence>
<dbReference type="EMBL" id="MU004351">
    <property type="protein sequence ID" value="KAF2655277.1"/>
    <property type="molecule type" value="Genomic_DNA"/>
</dbReference>
<organism evidence="3 4">
    <name type="scientific">Lophiostoma macrostomum CBS 122681</name>
    <dbReference type="NCBI Taxonomy" id="1314788"/>
    <lineage>
        <taxon>Eukaryota</taxon>
        <taxon>Fungi</taxon>
        <taxon>Dikarya</taxon>
        <taxon>Ascomycota</taxon>
        <taxon>Pezizomycotina</taxon>
        <taxon>Dothideomycetes</taxon>
        <taxon>Pleosporomycetidae</taxon>
        <taxon>Pleosporales</taxon>
        <taxon>Lophiostomataceae</taxon>
        <taxon>Lophiostoma</taxon>
    </lineage>
</organism>
<gene>
    <name evidence="3" type="ORF">K491DRAFT_758341</name>
</gene>
<dbReference type="PANTHER" id="PTHR10622">
    <property type="entry name" value="HET DOMAIN-CONTAINING PROTEIN"/>
    <property type="match status" value="1"/>
</dbReference>
<protein>
    <submittedName>
        <fullName evidence="3">HET-domain-containing protein</fullName>
    </submittedName>
</protein>
<name>A0A6A6T7J9_9PLEO</name>
<evidence type="ECO:0000256" key="1">
    <source>
        <dbReference type="SAM" id="MobiDB-lite"/>
    </source>
</evidence>